<dbReference type="Proteomes" id="UP000242642">
    <property type="component" value="Unassembled WGS sequence"/>
</dbReference>
<dbReference type="RefSeq" id="WP_093322536.1">
    <property type="nucleotide sequence ID" value="NZ_FOHV01000045.1"/>
</dbReference>
<reference evidence="2" key="1">
    <citation type="submission" date="2016-10" db="EMBL/GenBank/DDBJ databases">
        <authorList>
            <person name="Varghese N."/>
            <person name="Submissions S."/>
        </authorList>
    </citation>
    <scope>NUCLEOTIDE SEQUENCE [LARGE SCALE GENOMIC DNA]</scope>
    <source>
        <strain evidence="2">DSM 18579</strain>
    </source>
</reference>
<evidence type="ECO:0000313" key="2">
    <source>
        <dbReference type="Proteomes" id="UP000242642"/>
    </source>
</evidence>
<proteinExistence type="predicted"/>
<evidence type="ECO:0000313" key="1">
    <source>
        <dbReference type="EMBL" id="SET60290.1"/>
    </source>
</evidence>
<dbReference type="EMBL" id="FOHV01000045">
    <property type="protein sequence ID" value="SET60290.1"/>
    <property type="molecule type" value="Genomic_DNA"/>
</dbReference>
<dbReference type="STRING" id="1123402.SAMN02583745_02853"/>
<accession>A0A1I0FRM6</accession>
<protein>
    <submittedName>
        <fullName evidence="1">Uncharacterized protein</fullName>
    </submittedName>
</protein>
<keyword evidence="2" id="KW-1185">Reference proteome</keyword>
<organism evidence="1 2">
    <name type="scientific">Thorsellia anophelis DSM 18579</name>
    <dbReference type="NCBI Taxonomy" id="1123402"/>
    <lineage>
        <taxon>Bacteria</taxon>
        <taxon>Pseudomonadati</taxon>
        <taxon>Pseudomonadota</taxon>
        <taxon>Gammaproteobacteria</taxon>
        <taxon>Enterobacterales</taxon>
        <taxon>Thorselliaceae</taxon>
        <taxon>Thorsellia</taxon>
    </lineage>
</organism>
<name>A0A1I0FRM6_9GAMM</name>
<gene>
    <name evidence="1" type="ORF">SAMN02583745_02853</name>
</gene>
<sequence>MNNFYIEEVIDYMGRAEKGTLIAADNVTAAKKAASKLKSMRKTILCLYKVTDTNTRNCKRIAVLSDKTWRNIDSSMKYKGVWNEAKI</sequence>
<dbReference type="AlphaFoldDB" id="A0A1I0FRM6"/>